<proteinExistence type="predicted"/>
<evidence type="ECO:0000256" key="1">
    <source>
        <dbReference type="SAM" id="MobiDB-lite"/>
    </source>
</evidence>
<dbReference type="EMBL" id="JAWQEG010000294">
    <property type="protein sequence ID" value="KAK3891945.1"/>
    <property type="molecule type" value="Genomic_DNA"/>
</dbReference>
<accession>A0AAE1GFT0</accession>
<gene>
    <name evidence="2" type="ORF">Pcinc_004186</name>
</gene>
<comment type="caution">
    <text evidence="2">The sequence shown here is derived from an EMBL/GenBank/DDBJ whole genome shotgun (WGS) entry which is preliminary data.</text>
</comment>
<sequence length="435" mass="47939">MGHSNSTLLSQSQVSLPTVHTPPPPPLSPPLTTPTPYTVPPPCPTSPPCLIPPTHLTPPTRPTPPTQPTSSPLPSSPPVPQTRTHSPSITHTHVSTQALTSSTSPHGAHGDKTEIDVFKMALDIENIKAKLHTKDLEIDLLNTEVKTAFETITALQQRVDDLEQKLCPNSREQPQAPNNNPLPPHCLLLGDINLRRVLRSDLGENCAVRTIHGANFDLLRSWISEKLNWIPTELSTSEQDDMCFDGDDNRPVLNRLGAIRLLGSIEAQCPEFRLCKNWNVIKKAPRKVYNNTTSQTVLSRQPPRHSDYPPTARQPPPNMQIPGAAPRLSPGPAPRGTASFRHPSSSEYHTAAPRPRTEAPWSHVAHRGHHALEGAAVSYASTFKHHMVRDMQGQSVNTRQTNQLHVPRCNTCFSSRSFLVAAPTLWNTLPLEIKH</sequence>
<dbReference type="PANTHER" id="PTHR48125">
    <property type="entry name" value="LP07818P1"/>
    <property type="match status" value="1"/>
</dbReference>
<evidence type="ECO:0000313" key="2">
    <source>
        <dbReference type="EMBL" id="KAK3891945.1"/>
    </source>
</evidence>
<feature type="compositionally biased region" description="Polar residues" evidence="1">
    <location>
        <begin position="1"/>
        <end position="15"/>
    </location>
</feature>
<evidence type="ECO:0000313" key="3">
    <source>
        <dbReference type="Proteomes" id="UP001286313"/>
    </source>
</evidence>
<keyword evidence="3" id="KW-1185">Reference proteome</keyword>
<feature type="compositionally biased region" description="Pro residues" evidence="1">
    <location>
        <begin position="20"/>
        <end position="67"/>
    </location>
</feature>
<dbReference type="PANTHER" id="PTHR48125:SF12">
    <property type="entry name" value="AT HOOK TRANSCRIPTION FACTOR FAMILY-RELATED"/>
    <property type="match status" value="1"/>
</dbReference>
<feature type="compositionally biased region" description="Polar residues" evidence="1">
    <location>
        <begin position="81"/>
        <end position="105"/>
    </location>
</feature>
<protein>
    <submittedName>
        <fullName evidence="2">Uncharacterized protein</fullName>
    </submittedName>
</protein>
<dbReference type="Proteomes" id="UP001286313">
    <property type="component" value="Unassembled WGS sequence"/>
</dbReference>
<feature type="region of interest" description="Disordered" evidence="1">
    <location>
        <begin position="1"/>
        <end position="111"/>
    </location>
</feature>
<organism evidence="2 3">
    <name type="scientific">Petrolisthes cinctipes</name>
    <name type="common">Flat porcelain crab</name>
    <dbReference type="NCBI Taxonomy" id="88211"/>
    <lineage>
        <taxon>Eukaryota</taxon>
        <taxon>Metazoa</taxon>
        <taxon>Ecdysozoa</taxon>
        <taxon>Arthropoda</taxon>
        <taxon>Crustacea</taxon>
        <taxon>Multicrustacea</taxon>
        <taxon>Malacostraca</taxon>
        <taxon>Eumalacostraca</taxon>
        <taxon>Eucarida</taxon>
        <taxon>Decapoda</taxon>
        <taxon>Pleocyemata</taxon>
        <taxon>Anomura</taxon>
        <taxon>Galatheoidea</taxon>
        <taxon>Porcellanidae</taxon>
        <taxon>Petrolisthes</taxon>
    </lineage>
</organism>
<dbReference type="AlphaFoldDB" id="A0AAE1GFT0"/>
<feature type="region of interest" description="Disordered" evidence="1">
    <location>
        <begin position="291"/>
        <end position="364"/>
    </location>
</feature>
<reference evidence="2" key="1">
    <citation type="submission" date="2023-10" db="EMBL/GenBank/DDBJ databases">
        <title>Genome assemblies of two species of porcelain crab, Petrolisthes cinctipes and Petrolisthes manimaculis (Anomura: Porcellanidae).</title>
        <authorList>
            <person name="Angst P."/>
        </authorList>
    </citation>
    <scope>NUCLEOTIDE SEQUENCE</scope>
    <source>
        <strain evidence="2">PB745_01</strain>
        <tissue evidence="2">Gill</tissue>
    </source>
</reference>
<name>A0AAE1GFT0_PETCI</name>